<dbReference type="SUPFAM" id="SSF50447">
    <property type="entry name" value="Translation proteins"/>
    <property type="match status" value="1"/>
</dbReference>
<dbReference type="InterPro" id="IPR005225">
    <property type="entry name" value="Small_GTP-bd"/>
</dbReference>
<dbReference type="Ensembl" id="ENSSGRT00000036975.1">
    <property type="protein sequence ID" value="ENSSGRP00000034448.1"/>
    <property type="gene ID" value="ENSSGRG00000019111.1"/>
</dbReference>
<keyword evidence="1" id="KW-0547">Nucleotide-binding</keyword>
<evidence type="ECO:0000256" key="3">
    <source>
        <dbReference type="ARBA" id="ARBA00023134"/>
    </source>
</evidence>
<dbReference type="SMART" id="SM00889">
    <property type="entry name" value="EFG_IV"/>
    <property type="match status" value="1"/>
</dbReference>
<dbReference type="SUPFAM" id="SSF52540">
    <property type="entry name" value="P-loop containing nucleoside triphosphate hydrolases"/>
    <property type="match status" value="1"/>
</dbReference>
<dbReference type="SUPFAM" id="SSF54980">
    <property type="entry name" value="EF-G C-terminal domain-like"/>
    <property type="match status" value="2"/>
</dbReference>
<dbReference type="InterPro" id="IPR020568">
    <property type="entry name" value="Ribosomal_Su5_D2-typ_SF"/>
</dbReference>
<keyword evidence="2" id="KW-0648">Protein biosynthesis</keyword>
<dbReference type="GO" id="GO:0032543">
    <property type="term" value="P:mitochondrial translation"/>
    <property type="evidence" value="ECO:0007669"/>
    <property type="project" value="TreeGrafter"/>
</dbReference>
<dbReference type="Gene3D" id="3.30.70.870">
    <property type="entry name" value="Elongation Factor G (Translational Gtpase), domain 3"/>
    <property type="match status" value="1"/>
</dbReference>
<dbReference type="Proteomes" id="UP000472262">
    <property type="component" value="Unassembled WGS sequence"/>
</dbReference>
<keyword evidence="6" id="KW-1185">Reference proteome</keyword>
<dbReference type="InterPro" id="IPR027417">
    <property type="entry name" value="P-loop_NTPase"/>
</dbReference>
<evidence type="ECO:0000256" key="1">
    <source>
        <dbReference type="ARBA" id="ARBA00022741"/>
    </source>
</evidence>
<dbReference type="InterPro" id="IPR000795">
    <property type="entry name" value="T_Tr_GTP-bd_dom"/>
</dbReference>
<protein>
    <submittedName>
        <fullName evidence="5">G elongation factor, mitochondrial 2</fullName>
    </submittedName>
</protein>
<name>A0A672MAG8_SINGR</name>
<dbReference type="PANTHER" id="PTHR43261:SF1">
    <property type="entry name" value="RIBOSOME-RELEASING FACTOR 2, MITOCHONDRIAL"/>
    <property type="match status" value="1"/>
</dbReference>
<dbReference type="GO" id="GO:0003924">
    <property type="term" value="F:GTPase activity"/>
    <property type="evidence" value="ECO:0007669"/>
    <property type="project" value="InterPro"/>
</dbReference>
<dbReference type="Gene3D" id="3.40.50.300">
    <property type="entry name" value="P-loop containing nucleotide triphosphate hydrolases"/>
    <property type="match status" value="1"/>
</dbReference>
<dbReference type="InterPro" id="IPR031157">
    <property type="entry name" value="G_TR_CS"/>
</dbReference>
<sequence length="554" mass="60996">MPQFRSYKNNVLLTPSVYIMFLARIHNIGIMAHIDAGKTTTTERMLYYSDVDDGDTVTDYMAQERERGITIQSAAVTFDWKDHRINLIYTPGTYFERALRVLDGAVAVFDASAGVEAQTMTVWRQAEKHKIPCVFHLTLISPSLSYSIHSIKTKLKANPVLLQMTFLNISFTGLGSSITYDGCTFETSTLQPTDDPDVLQADSEVADLNDDFAKLLLGRYSENFDAVPAGELREARNHDLVRWYKDDLCALAFKLVHDKQRGPLMFVRIYSGSMKAQSAVYNINRNGTNALAETRLSNNGEKMLIVISLSHSPALQCIFSLVYAQTILCGMGELHIEIIHDRIKRDHNIETHLGPLQVAYRETILQSATATDTLDHTLGVKRHVVTVELAVHALMKESSTSCDVTFEEEGNTRLPAVVKEAVENGVQSAYLQGPVLGFPVLGVKTVIQHVSLEPGTSAAMVSTCSEAGWGAGFGAGDGSGSDCRGRVSESCACRSRPATRYCMRHPKSTGKQGYSIILRTLTSGNATFSLELSSYEPMNTQDQNILLNKMAGLA</sequence>
<dbReference type="AlphaFoldDB" id="A0A672MAG8"/>
<evidence type="ECO:0000259" key="4">
    <source>
        <dbReference type="PROSITE" id="PS51722"/>
    </source>
</evidence>
<dbReference type="Gene3D" id="3.30.230.10">
    <property type="match status" value="1"/>
</dbReference>
<evidence type="ECO:0000256" key="2">
    <source>
        <dbReference type="ARBA" id="ARBA00022917"/>
    </source>
</evidence>
<dbReference type="InterPro" id="IPR005517">
    <property type="entry name" value="Transl_elong_EFG/EF2_IV"/>
</dbReference>
<reference evidence="5" key="1">
    <citation type="submission" date="2025-08" db="UniProtKB">
        <authorList>
            <consortium name="Ensembl"/>
        </authorList>
    </citation>
    <scope>IDENTIFICATION</scope>
</reference>
<dbReference type="Gene3D" id="2.40.30.10">
    <property type="entry name" value="Translation factors"/>
    <property type="match status" value="1"/>
</dbReference>
<keyword evidence="3" id="KW-0342">GTP-binding</keyword>
<dbReference type="Pfam" id="PF03764">
    <property type="entry name" value="EFG_IV"/>
    <property type="match status" value="1"/>
</dbReference>
<reference evidence="5" key="2">
    <citation type="submission" date="2025-09" db="UniProtKB">
        <authorList>
            <consortium name="Ensembl"/>
        </authorList>
    </citation>
    <scope>IDENTIFICATION</scope>
</reference>
<evidence type="ECO:0000313" key="5">
    <source>
        <dbReference type="Ensembl" id="ENSSGRP00000034448.1"/>
    </source>
</evidence>
<feature type="domain" description="Tr-type G" evidence="4">
    <location>
        <begin position="23"/>
        <end position="193"/>
    </location>
</feature>
<dbReference type="Pfam" id="PF14492">
    <property type="entry name" value="EFG_III"/>
    <property type="match status" value="1"/>
</dbReference>
<dbReference type="PROSITE" id="PS51722">
    <property type="entry name" value="G_TR_2"/>
    <property type="match status" value="1"/>
</dbReference>
<dbReference type="PRINTS" id="PR00315">
    <property type="entry name" value="ELONGATNFCT"/>
</dbReference>
<dbReference type="PANTHER" id="PTHR43261">
    <property type="entry name" value="TRANSLATION ELONGATION FACTOR G-RELATED"/>
    <property type="match status" value="1"/>
</dbReference>
<dbReference type="NCBIfam" id="TIGR00231">
    <property type="entry name" value="small_GTP"/>
    <property type="match status" value="1"/>
</dbReference>
<dbReference type="PROSITE" id="PS00301">
    <property type="entry name" value="G_TR_1"/>
    <property type="match status" value="1"/>
</dbReference>
<dbReference type="GO" id="GO:0005739">
    <property type="term" value="C:mitochondrion"/>
    <property type="evidence" value="ECO:0007669"/>
    <property type="project" value="TreeGrafter"/>
</dbReference>
<dbReference type="InterPro" id="IPR035647">
    <property type="entry name" value="EFG_III/V"/>
</dbReference>
<dbReference type="SUPFAM" id="SSF54211">
    <property type="entry name" value="Ribosomal protein S5 domain 2-like"/>
    <property type="match status" value="1"/>
</dbReference>
<accession>A0A672MAG8</accession>
<dbReference type="GO" id="GO:0005525">
    <property type="term" value="F:GTP binding"/>
    <property type="evidence" value="ECO:0007669"/>
    <property type="project" value="UniProtKB-KW"/>
</dbReference>
<dbReference type="InterPro" id="IPR009000">
    <property type="entry name" value="Transl_B-barrel_sf"/>
</dbReference>
<dbReference type="Gene3D" id="3.30.70.240">
    <property type="match status" value="1"/>
</dbReference>
<dbReference type="InParanoid" id="A0A672MAG8"/>
<organism evidence="5 6">
    <name type="scientific">Sinocyclocheilus grahami</name>
    <name type="common">Dianchi golden-line fish</name>
    <name type="synonym">Barbus grahami</name>
    <dbReference type="NCBI Taxonomy" id="75366"/>
    <lineage>
        <taxon>Eukaryota</taxon>
        <taxon>Metazoa</taxon>
        <taxon>Chordata</taxon>
        <taxon>Craniata</taxon>
        <taxon>Vertebrata</taxon>
        <taxon>Euteleostomi</taxon>
        <taxon>Actinopterygii</taxon>
        <taxon>Neopterygii</taxon>
        <taxon>Teleostei</taxon>
        <taxon>Ostariophysi</taxon>
        <taxon>Cypriniformes</taxon>
        <taxon>Cyprinidae</taxon>
        <taxon>Cyprininae</taxon>
        <taxon>Sinocyclocheilus</taxon>
    </lineage>
</organism>
<evidence type="ECO:0000313" key="6">
    <source>
        <dbReference type="Proteomes" id="UP000472262"/>
    </source>
</evidence>
<dbReference type="GO" id="GO:0032790">
    <property type="term" value="P:ribosome disassembly"/>
    <property type="evidence" value="ECO:0007669"/>
    <property type="project" value="TreeGrafter"/>
</dbReference>
<dbReference type="InterPro" id="IPR041095">
    <property type="entry name" value="EFG_II"/>
</dbReference>
<dbReference type="InterPro" id="IPR014721">
    <property type="entry name" value="Ribsml_uS5_D2-typ_fold_subgr"/>
</dbReference>
<proteinExistence type="predicted"/>
<dbReference type="Pfam" id="PF00009">
    <property type="entry name" value="GTP_EFTU"/>
    <property type="match status" value="1"/>
</dbReference>